<dbReference type="PANTHER" id="PTHR31471:SF51">
    <property type="entry name" value="REMORIN FAMILY PROTEIN"/>
    <property type="match status" value="1"/>
</dbReference>
<gene>
    <name evidence="4" type="ORF">PIB30_021956</name>
</gene>
<evidence type="ECO:0000256" key="1">
    <source>
        <dbReference type="ARBA" id="ARBA00005711"/>
    </source>
</evidence>
<feature type="region of interest" description="Disordered" evidence="2">
    <location>
        <begin position="83"/>
        <end position="256"/>
    </location>
</feature>
<feature type="domain" description="Remorin C-terminal" evidence="3">
    <location>
        <begin position="246"/>
        <end position="350"/>
    </location>
</feature>
<dbReference type="Pfam" id="PF03763">
    <property type="entry name" value="Remorin_C"/>
    <property type="match status" value="1"/>
</dbReference>
<comment type="caution">
    <text evidence="4">The sequence shown here is derived from an EMBL/GenBank/DDBJ whole genome shotgun (WGS) entry which is preliminary data.</text>
</comment>
<organism evidence="4 5">
    <name type="scientific">Stylosanthes scabra</name>
    <dbReference type="NCBI Taxonomy" id="79078"/>
    <lineage>
        <taxon>Eukaryota</taxon>
        <taxon>Viridiplantae</taxon>
        <taxon>Streptophyta</taxon>
        <taxon>Embryophyta</taxon>
        <taxon>Tracheophyta</taxon>
        <taxon>Spermatophyta</taxon>
        <taxon>Magnoliopsida</taxon>
        <taxon>eudicotyledons</taxon>
        <taxon>Gunneridae</taxon>
        <taxon>Pentapetalae</taxon>
        <taxon>rosids</taxon>
        <taxon>fabids</taxon>
        <taxon>Fabales</taxon>
        <taxon>Fabaceae</taxon>
        <taxon>Papilionoideae</taxon>
        <taxon>50 kb inversion clade</taxon>
        <taxon>dalbergioids sensu lato</taxon>
        <taxon>Dalbergieae</taxon>
        <taxon>Pterocarpus clade</taxon>
        <taxon>Stylosanthes</taxon>
    </lineage>
</organism>
<keyword evidence="5" id="KW-1185">Reference proteome</keyword>
<evidence type="ECO:0000259" key="3">
    <source>
        <dbReference type="Pfam" id="PF03763"/>
    </source>
</evidence>
<dbReference type="EMBL" id="JASCZI010120902">
    <property type="protein sequence ID" value="MED6157306.1"/>
    <property type="molecule type" value="Genomic_DNA"/>
</dbReference>
<feature type="compositionally biased region" description="Pro residues" evidence="2">
    <location>
        <begin position="216"/>
        <end position="234"/>
    </location>
</feature>
<dbReference type="PANTHER" id="PTHR31471">
    <property type="entry name" value="OS02G0116800 PROTEIN"/>
    <property type="match status" value="1"/>
</dbReference>
<dbReference type="Proteomes" id="UP001341840">
    <property type="component" value="Unassembled WGS sequence"/>
</dbReference>
<reference evidence="4 5" key="1">
    <citation type="journal article" date="2023" name="Plants (Basel)">
        <title>Bridging the Gap: Combining Genomics and Transcriptomics Approaches to Understand Stylosanthes scabra, an Orphan Legume from the Brazilian Caatinga.</title>
        <authorList>
            <person name="Ferreira-Neto J.R.C."/>
            <person name="da Silva M.D."/>
            <person name="Binneck E."/>
            <person name="de Melo N.F."/>
            <person name="da Silva R.H."/>
            <person name="de Melo A.L.T.M."/>
            <person name="Pandolfi V."/>
            <person name="Bustamante F.O."/>
            <person name="Brasileiro-Vidal A.C."/>
            <person name="Benko-Iseppon A.M."/>
        </authorList>
    </citation>
    <scope>NUCLEOTIDE SEQUENCE [LARGE SCALE GENOMIC DNA]</scope>
    <source>
        <tissue evidence="4">Leaves</tissue>
    </source>
</reference>
<protein>
    <recommendedName>
        <fullName evidence="3">Remorin C-terminal domain-containing protein</fullName>
    </recommendedName>
</protein>
<accession>A0ABU6U7Y8</accession>
<feature type="compositionally biased region" description="Basic and acidic residues" evidence="2">
    <location>
        <begin position="129"/>
        <end position="150"/>
    </location>
</feature>
<name>A0ABU6U7Y8_9FABA</name>
<sequence length="355" mass="40408">MDTLLNIIREVFTGTEEENKANNLSGSRYHKTLPKAQSFKEKKKGSSWLQRQFSRKMNDDYESIEHVTAVAAAAFAINSQEFSEIPPERRKTTPREISLTRSKSKMDGAKSPFSLPRPASRSLSGSFKSKSDQGDNKEPITKISEPDQRDFNPAPPPVKRGVSFGEKKSNLGDHDGIQQAEIPEGPRRLPTLKTSEIQPATTSDRRVPSQAHQPEPLMPPPPPPPPLPPLPTPPARKQSSRMQSIRDTKADGWERNQLQKIKDRYEKLMETIDSWESRKKLKARRKLNKHVQSEDERKKAKALKKYEERVKYIEEIAMAARQEAYERKGKEELKAKEKANTIRTTGELPKSCLCF</sequence>
<evidence type="ECO:0000313" key="5">
    <source>
        <dbReference type="Proteomes" id="UP001341840"/>
    </source>
</evidence>
<feature type="compositionally biased region" description="Basic and acidic residues" evidence="2">
    <location>
        <begin position="165"/>
        <end position="176"/>
    </location>
</feature>
<comment type="similarity">
    <text evidence="1">Belongs to the remorin family.</text>
</comment>
<evidence type="ECO:0000313" key="4">
    <source>
        <dbReference type="EMBL" id="MED6157306.1"/>
    </source>
</evidence>
<proteinExistence type="inferred from homology"/>
<feature type="compositionally biased region" description="Polar residues" evidence="2">
    <location>
        <begin position="192"/>
        <end position="202"/>
    </location>
</feature>
<feature type="compositionally biased region" description="Basic and acidic residues" evidence="2">
    <location>
        <begin position="244"/>
        <end position="254"/>
    </location>
</feature>
<dbReference type="InterPro" id="IPR005516">
    <property type="entry name" value="Remorin_C"/>
</dbReference>
<evidence type="ECO:0000256" key="2">
    <source>
        <dbReference type="SAM" id="MobiDB-lite"/>
    </source>
</evidence>